<gene>
    <name evidence="1" type="ORF">MM415B01237_0005</name>
</gene>
<reference evidence="1" key="1">
    <citation type="submission" date="2020-03" db="EMBL/GenBank/DDBJ databases">
        <title>The deep terrestrial virosphere.</title>
        <authorList>
            <person name="Holmfeldt K."/>
            <person name="Nilsson E."/>
            <person name="Simone D."/>
            <person name="Lopez-Fernandez M."/>
            <person name="Wu X."/>
            <person name="de Brujin I."/>
            <person name="Lundin D."/>
            <person name="Andersson A."/>
            <person name="Bertilsson S."/>
            <person name="Dopson M."/>
        </authorList>
    </citation>
    <scope>NUCLEOTIDE SEQUENCE</scope>
    <source>
        <strain evidence="1">MM415B01237</strain>
    </source>
</reference>
<protein>
    <submittedName>
        <fullName evidence="1">Uncharacterized protein</fullName>
    </submittedName>
</protein>
<sequence length="462" mass="49193">MAGDMQNVDMTDPASMTQGPGLAVLTAGTQTGAVTTLIKSILDKAVTADLTFATGGAKLYALSSTAVTNAGIWPHTINKAVVTGEDGEDVAYFNSNLFYSYNYTSVVAGDIGMYDLATTFVDDWGSTIPVTGATALAGGVPHQFAQTAEFLYVTNGQYITKYDATNDIMTGQGLDFPVNSEAQSNVLSNDRLIISVNQPDLTGSNKCSGSIYKWNRYADSWDTDSIYGLGRVGALYVKDGVVFVFHQDLSSTGGYHLGYINGNQVKNVASYKGSIPGFNQVTEQEGFIIWESSGLLYAWGSGDLNLDARLFQYMDGGLTTVGGIASPFGTILAASNTSTTNYQLAKASGYDTACNWKSMLFDLTQNTSGPKASSFVDRIVVNFDILAANARVDMLLNKDKSGAGWGGAITGRISYTGDGAVGQKVFFPKTEAKNFRLELDWSNGNNVNPVKINSINIAGHTL</sequence>
<proteinExistence type="predicted"/>
<dbReference type="EMBL" id="MT141382">
    <property type="protein sequence ID" value="QJA59729.1"/>
    <property type="molecule type" value="Genomic_DNA"/>
</dbReference>
<dbReference type="AlphaFoldDB" id="A0A6M3IQ62"/>
<accession>A0A6M3IQ62</accession>
<organism evidence="1">
    <name type="scientific">viral metagenome</name>
    <dbReference type="NCBI Taxonomy" id="1070528"/>
    <lineage>
        <taxon>unclassified sequences</taxon>
        <taxon>metagenomes</taxon>
        <taxon>organismal metagenomes</taxon>
    </lineage>
</organism>
<name>A0A6M3IQ62_9ZZZZ</name>
<evidence type="ECO:0000313" key="1">
    <source>
        <dbReference type="EMBL" id="QJA59729.1"/>
    </source>
</evidence>